<protein>
    <submittedName>
        <fullName evidence="1">Uncharacterized protein</fullName>
    </submittedName>
</protein>
<sequence>MHKTAGVPLNEVAESAAEVILSTVPNSDSLSRTKRLLSMAIQTLLEDDQVHTILGIEELFRNDQFRNRVIAKVKDPYVKRFWKNVQLQDKEFKEEVEPILNRLDPLLKNPAMRWLLPVGMDVGRSPV</sequence>
<dbReference type="RefSeq" id="WP_301237753.1">
    <property type="nucleotide sequence ID" value="NZ_JANRHH010000019.1"/>
</dbReference>
<accession>A0ABT8IJX0</accession>
<evidence type="ECO:0000313" key="2">
    <source>
        <dbReference type="Proteomes" id="UP001174196"/>
    </source>
</evidence>
<dbReference type="Proteomes" id="UP001174196">
    <property type="component" value="Unassembled WGS sequence"/>
</dbReference>
<comment type="caution">
    <text evidence="1">The sequence shown here is derived from an EMBL/GenBank/DDBJ whole genome shotgun (WGS) entry which is preliminary data.</text>
</comment>
<keyword evidence="2" id="KW-1185">Reference proteome</keyword>
<dbReference type="EMBL" id="JANRHH010000019">
    <property type="protein sequence ID" value="MDN4593038.1"/>
    <property type="molecule type" value="Genomic_DNA"/>
</dbReference>
<gene>
    <name evidence="1" type="ORF">NWF35_03830</name>
</gene>
<evidence type="ECO:0000313" key="1">
    <source>
        <dbReference type="EMBL" id="MDN4593038.1"/>
    </source>
</evidence>
<reference evidence="1" key="1">
    <citation type="submission" date="2022-08" db="EMBL/GenBank/DDBJ databases">
        <title>Polycladomyces zharkentsis sp. nov., a novel thermophilic CMC and starch-degrading bacterium isolated from a geothermal spring in Kazakhstan.</title>
        <authorList>
            <person name="Mashzhan A."/>
            <person name="Kistaubaeva A."/>
            <person name="Javier-Lopez R."/>
            <person name="Birkeland N.-K."/>
        </authorList>
    </citation>
    <scope>NUCLEOTIDE SEQUENCE</scope>
    <source>
        <strain evidence="1">KSR 13</strain>
    </source>
</reference>
<proteinExistence type="predicted"/>
<name>A0ABT8IJX0_9BACL</name>
<organism evidence="1 2">
    <name type="scientific">Polycladomyces subterraneus</name>
    <dbReference type="NCBI Taxonomy" id="1016997"/>
    <lineage>
        <taxon>Bacteria</taxon>
        <taxon>Bacillati</taxon>
        <taxon>Bacillota</taxon>
        <taxon>Bacilli</taxon>
        <taxon>Bacillales</taxon>
        <taxon>Thermoactinomycetaceae</taxon>
        <taxon>Polycladomyces</taxon>
    </lineage>
</organism>